<dbReference type="InterPro" id="IPR036509">
    <property type="entry name" value="Met_Sox_Rdtase_MsrA_sf"/>
</dbReference>
<sequence>MSRLLVKHRIIVGESMSEKIVLGGGCFWCVEGAFKGLYGVSEVLPAYAGGNTENPTYEQVCSGRTGHAEVIQVSFDPDIIPLRILLEVFFTVHDPTQLNRQGNDIGTQYRSCILFSNQKQKSDAEAVIAYLQQNFVNDIVTEVSELTTLYIAENYHHDYFENNPTNPYCQAVVSPKIAKVRAKHASLYE</sequence>
<dbReference type="PANTHER" id="PTHR43774">
    <property type="entry name" value="PEPTIDE METHIONINE SULFOXIDE REDUCTASE"/>
    <property type="match status" value="1"/>
</dbReference>
<comment type="catalytic activity">
    <reaction evidence="2">
        <text>L-methionyl-[protein] + [thioredoxin]-disulfide + H2O = L-methionyl-(S)-S-oxide-[protein] + [thioredoxin]-dithiol</text>
        <dbReference type="Rhea" id="RHEA:14217"/>
        <dbReference type="Rhea" id="RHEA-COMP:10698"/>
        <dbReference type="Rhea" id="RHEA-COMP:10700"/>
        <dbReference type="Rhea" id="RHEA-COMP:12313"/>
        <dbReference type="Rhea" id="RHEA-COMP:12315"/>
        <dbReference type="ChEBI" id="CHEBI:15377"/>
        <dbReference type="ChEBI" id="CHEBI:16044"/>
        <dbReference type="ChEBI" id="CHEBI:29950"/>
        <dbReference type="ChEBI" id="CHEBI:44120"/>
        <dbReference type="ChEBI" id="CHEBI:50058"/>
        <dbReference type="EC" id="1.8.4.11"/>
    </reaction>
</comment>
<dbReference type="AlphaFoldDB" id="A0A075I529"/>
<comment type="catalytic activity">
    <reaction evidence="2">
        <text>[thioredoxin]-disulfide + L-methionine + H2O = L-methionine (S)-S-oxide + [thioredoxin]-dithiol</text>
        <dbReference type="Rhea" id="RHEA:19993"/>
        <dbReference type="Rhea" id="RHEA-COMP:10698"/>
        <dbReference type="Rhea" id="RHEA-COMP:10700"/>
        <dbReference type="ChEBI" id="CHEBI:15377"/>
        <dbReference type="ChEBI" id="CHEBI:29950"/>
        <dbReference type="ChEBI" id="CHEBI:50058"/>
        <dbReference type="ChEBI" id="CHEBI:57844"/>
        <dbReference type="ChEBI" id="CHEBI:58772"/>
        <dbReference type="EC" id="1.8.4.11"/>
    </reaction>
</comment>
<dbReference type="NCBIfam" id="TIGR00401">
    <property type="entry name" value="msrA"/>
    <property type="match status" value="1"/>
</dbReference>
<proteinExistence type="inferred from homology"/>
<dbReference type="Pfam" id="PF01625">
    <property type="entry name" value="PMSR"/>
    <property type="match status" value="1"/>
</dbReference>
<dbReference type="PANTHER" id="PTHR43774:SF1">
    <property type="entry name" value="PEPTIDE METHIONINE SULFOXIDE REDUCTASE MSRA 2"/>
    <property type="match status" value="1"/>
</dbReference>
<evidence type="ECO:0000256" key="1">
    <source>
        <dbReference type="ARBA" id="ARBA00023002"/>
    </source>
</evidence>
<evidence type="ECO:0000259" key="3">
    <source>
        <dbReference type="Pfam" id="PF01625"/>
    </source>
</evidence>
<feature type="active site" evidence="2">
    <location>
        <position position="26"/>
    </location>
</feature>
<comment type="similarity">
    <text evidence="2">Belongs to the MsrA Met sulfoxide reductase family.</text>
</comment>
<comment type="function">
    <text evidence="2">Has an important function as a repair enzyme for proteins that have been inactivated by oxidation. Catalyzes the reversible oxidation-reduction of methionine sulfoxide in proteins to methionine.</text>
</comment>
<gene>
    <name evidence="2 4" type="primary">msrA</name>
</gene>
<keyword evidence="1 2" id="KW-0560">Oxidoreductase</keyword>
<evidence type="ECO:0000256" key="2">
    <source>
        <dbReference type="HAMAP-Rule" id="MF_01401"/>
    </source>
</evidence>
<feature type="domain" description="Peptide methionine sulphoxide reductase MsrA" evidence="3">
    <location>
        <begin position="19"/>
        <end position="170"/>
    </location>
</feature>
<protein>
    <recommendedName>
        <fullName evidence="2">Peptide methionine sulfoxide reductase MsrA</fullName>
        <shortName evidence="2">Protein-methionine-S-oxide reductase</shortName>
        <ecNumber evidence="2">1.8.4.11</ecNumber>
    </recommendedName>
    <alternativeName>
        <fullName evidence="2">Peptide-methionine (S)-S-oxide reductase</fullName>
        <shortName evidence="2">Peptide Met(O) reductase</shortName>
    </alternativeName>
</protein>
<dbReference type="Gene3D" id="3.30.1060.10">
    <property type="entry name" value="Peptide methionine sulphoxide reductase MsrA"/>
    <property type="match status" value="1"/>
</dbReference>
<organism evidence="4">
    <name type="scientific">uncultured marine group II/III euryarchaeote SAT1000_06_E06</name>
    <dbReference type="NCBI Taxonomy" id="1456554"/>
    <lineage>
        <taxon>Archaea</taxon>
        <taxon>Methanobacteriati</taxon>
        <taxon>Methanobacteriota</taxon>
        <taxon>environmental samples</taxon>
    </lineage>
</organism>
<dbReference type="EMBL" id="KF901200">
    <property type="protein sequence ID" value="AIF21892.1"/>
    <property type="molecule type" value="Genomic_DNA"/>
</dbReference>
<dbReference type="HAMAP" id="MF_01401">
    <property type="entry name" value="MsrA"/>
    <property type="match status" value="1"/>
</dbReference>
<dbReference type="SUPFAM" id="SSF55068">
    <property type="entry name" value="Peptide methionine sulfoxide reductase"/>
    <property type="match status" value="1"/>
</dbReference>
<dbReference type="InterPro" id="IPR002569">
    <property type="entry name" value="Met_Sox_Rdtase_MsrA_dom"/>
</dbReference>
<accession>A0A075I529</accession>
<reference evidence="4" key="1">
    <citation type="journal article" date="2014" name="Genome Biol. Evol.">
        <title>Pangenome evidence for extensive interdomain horizontal transfer affecting lineage core and shell genes in uncultured planktonic thaumarchaeota and euryarchaeota.</title>
        <authorList>
            <person name="Deschamps P."/>
            <person name="Zivanovic Y."/>
            <person name="Moreira D."/>
            <person name="Rodriguez-Valera F."/>
            <person name="Lopez-Garcia P."/>
        </authorList>
    </citation>
    <scope>NUCLEOTIDE SEQUENCE</scope>
</reference>
<dbReference type="GO" id="GO:0008113">
    <property type="term" value="F:peptide-methionine (S)-S-oxide reductase activity"/>
    <property type="evidence" value="ECO:0007669"/>
    <property type="project" value="UniProtKB-UniRule"/>
</dbReference>
<evidence type="ECO:0000313" key="4">
    <source>
        <dbReference type="EMBL" id="AIF21892.1"/>
    </source>
</evidence>
<name>A0A075I529_9EURY</name>
<dbReference type="EC" id="1.8.4.11" evidence="2"/>
<dbReference type="GO" id="GO:0033744">
    <property type="term" value="F:L-methionine:thioredoxin-disulfide S-oxidoreductase activity"/>
    <property type="evidence" value="ECO:0007669"/>
    <property type="project" value="RHEA"/>
</dbReference>